<evidence type="ECO:0000256" key="9">
    <source>
        <dbReference type="ARBA" id="ARBA00022967"/>
    </source>
</evidence>
<dbReference type="InterPro" id="IPR003593">
    <property type="entry name" value="AAA+_ATPase"/>
</dbReference>
<evidence type="ECO:0000256" key="2">
    <source>
        <dbReference type="ARBA" id="ARBA00004417"/>
    </source>
</evidence>
<evidence type="ECO:0000256" key="5">
    <source>
        <dbReference type="ARBA" id="ARBA00022448"/>
    </source>
</evidence>
<organism evidence="13 14">
    <name type="scientific">Acinetobacter haemolyticus ATCC 19194</name>
    <dbReference type="NCBI Taxonomy" id="707232"/>
    <lineage>
        <taxon>Bacteria</taxon>
        <taxon>Pseudomonadati</taxon>
        <taxon>Pseudomonadota</taxon>
        <taxon>Gammaproteobacteria</taxon>
        <taxon>Moraxellales</taxon>
        <taxon>Moraxellaceae</taxon>
        <taxon>Acinetobacter</taxon>
    </lineage>
</organism>
<dbReference type="InterPro" id="IPR018449">
    <property type="entry name" value="NIL_domain"/>
</dbReference>
<dbReference type="PANTHER" id="PTHR43166:SF30">
    <property type="entry name" value="METHIONINE IMPORT ATP-BINDING PROTEIN METN"/>
    <property type="match status" value="1"/>
</dbReference>
<comment type="function">
    <text evidence="1">Part of the ABC transporter FtsEX involved in cellular division. Important for assembly or stability of the septal ring.</text>
</comment>
<comment type="subcellular location">
    <subcellularLocation>
        <location evidence="2">Cell inner membrane</location>
        <topology evidence="2">Peripheral membrane protein</topology>
    </subcellularLocation>
</comment>
<dbReference type="GO" id="GO:0005524">
    <property type="term" value="F:ATP binding"/>
    <property type="evidence" value="ECO:0007669"/>
    <property type="project" value="UniProtKB-KW"/>
</dbReference>
<dbReference type="Gene3D" id="3.30.70.260">
    <property type="match status" value="1"/>
</dbReference>
<dbReference type="PROSITE" id="PS50893">
    <property type="entry name" value="ABC_TRANSPORTER_2"/>
    <property type="match status" value="1"/>
</dbReference>
<keyword evidence="10" id="KW-0029">Amino-acid transport</keyword>
<dbReference type="GO" id="GO:0016887">
    <property type="term" value="F:ATP hydrolysis activity"/>
    <property type="evidence" value="ECO:0007669"/>
    <property type="project" value="InterPro"/>
</dbReference>
<dbReference type="GO" id="GO:0005886">
    <property type="term" value="C:plasma membrane"/>
    <property type="evidence" value="ECO:0007669"/>
    <property type="project" value="UniProtKB-SubCell"/>
</dbReference>
<accession>D4XR16</accession>
<dbReference type="PROSITE" id="PS00211">
    <property type="entry name" value="ABC_TRANSPORTER_1"/>
    <property type="match status" value="1"/>
</dbReference>
<evidence type="ECO:0000256" key="6">
    <source>
        <dbReference type="ARBA" id="ARBA00022475"/>
    </source>
</evidence>
<name>D4XR16_ACIHA</name>
<sequence>MVPWLEVRRTMMVSFGSQVDFSVPHLKIRGLNKFYDVQGKRLHALKDIHLDIPKAQIVGIIGKSGAGKSSLLRTLNGLESIDTGSILIHQQNIAELSHAELIKTRQKIGMIFQHFNLMSAKTVWENVALPLRIAGYEKAEIEQRVSDVLTLVGLDAKRHDYPAQLSGGQKQRVGIARALVSRPEILLCDEATSALDPESTANILALLKQINQDLGLTIVLITHEMQVIQEICDQVIVIDQGEIVEAGQVWSVFSNPQQQITQELLNFEQVNLPFELSQTILPQSTHQILKLKYVSESKSVPDLYELLDGFNSPVQVFYSQIDSIQQRNIGSLIVGIRNLEFSLNDQQFIKHPAITQLEVIGYVQSTH</sequence>
<dbReference type="PANTHER" id="PTHR43166">
    <property type="entry name" value="AMINO ACID IMPORT ATP-BINDING PROTEIN"/>
    <property type="match status" value="1"/>
</dbReference>
<dbReference type="InterPro" id="IPR027417">
    <property type="entry name" value="P-loop_NTPase"/>
</dbReference>
<evidence type="ECO:0000256" key="1">
    <source>
        <dbReference type="ARBA" id="ARBA00002579"/>
    </source>
</evidence>
<comment type="similarity">
    <text evidence="3">Belongs to the ABC transporter superfamily.</text>
</comment>
<evidence type="ECO:0000313" key="14">
    <source>
        <dbReference type="Proteomes" id="UP000003085"/>
    </source>
</evidence>
<proteinExistence type="inferred from homology"/>
<dbReference type="EMBL" id="ADMT01000178">
    <property type="protein sequence ID" value="EFF82435.1"/>
    <property type="molecule type" value="Genomic_DNA"/>
</dbReference>
<dbReference type="Pfam" id="PF00005">
    <property type="entry name" value="ABC_tran"/>
    <property type="match status" value="1"/>
</dbReference>
<evidence type="ECO:0000256" key="7">
    <source>
        <dbReference type="ARBA" id="ARBA00022741"/>
    </source>
</evidence>
<keyword evidence="6" id="KW-1003">Cell membrane</keyword>
<dbReference type="InterPro" id="IPR050086">
    <property type="entry name" value="MetN_ABC_transporter-like"/>
</dbReference>
<evidence type="ECO:0000313" key="13">
    <source>
        <dbReference type="EMBL" id="EFF82435.1"/>
    </source>
</evidence>
<evidence type="ECO:0000256" key="8">
    <source>
        <dbReference type="ARBA" id="ARBA00022840"/>
    </source>
</evidence>
<evidence type="ECO:0000256" key="4">
    <source>
        <dbReference type="ARBA" id="ARBA00020019"/>
    </source>
</evidence>
<dbReference type="InterPro" id="IPR017871">
    <property type="entry name" value="ABC_transporter-like_CS"/>
</dbReference>
<gene>
    <name evidence="13" type="primary">metN</name>
    <name evidence="13" type="ORF">HMP0015_2158</name>
</gene>
<dbReference type="Proteomes" id="UP000003085">
    <property type="component" value="Unassembled WGS sequence"/>
</dbReference>
<keyword evidence="7" id="KW-0547">Nucleotide-binding</keyword>
<evidence type="ECO:0000256" key="11">
    <source>
        <dbReference type="ARBA" id="ARBA00023136"/>
    </source>
</evidence>
<keyword evidence="9" id="KW-1278">Translocase</keyword>
<dbReference type="SMART" id="SM00382">
    <property type="entry name" value="AAA"/>
    <property type="match status" value="1"/>
</dbReference>
<dbReference type="CDD" id="cd03258">
    <property type="entry name" value="ABC_MetN_methionine_transporter"/>
    <property type="match status" value="1"/>
</dbReference>
<dbReference type="Pfam" id="PF09383">
    <property type="entry name" value="NIL"/>
    <property type="match status" value="1"/>
</dbReference>
<dbReference type="AlphaFoldDB" id="D4XR16"/>
<evidence type="ECO:0000259" key="12">
    <source>
        <dbReference type="PROSITE" id="PS50893"/>
    </source>
</evidence>
<comment type="caution">
    <text evidence="13">The sequence shown here is derived from an EMBL/GenBank/DDBJ whole genome shotgun (WGS) entry which is preliminary data.</text>
</comment>
<dbReference type="SUPFAM" id="SSF52540">
    <property type="entry name" value="P-loop containing nucleoside triphosphate hydrolases"/>
    <property type="match status" value="1"/>
</dbReference>
<evidence type="ECO:0000256" key="3">
    <source>
        <dbReference type="ARBA" id="ARBA00005417"/>
    </source>
</evidence>
<dbReference type="InterPro" id="IPR045865">
    <property type="entry name" value="ACT-like_dom_sf"/>
</dbReference>
<dbReference type="HOGENOM" id="CLU_000604_1_3_6"/>
<dbReference type="Gene3D" id="3.40.50.300">
    <property type="entry name" value="P-loop containing nucleotide triphosphate hydrolases"/>
    <property type="match status" value="1"/>
</dbReference>
<dbReference type="GO" id="GO:0006865">
    <property type="term" value="P:amino acid transport"/>
    <property type="evidence" value="ECO:0007669"/>
    <property type="project" value="UniProtKB-KW"/>
</dbReference>
<keyword evidence="5" id="KW-0813">Transport</keyword>
<feature type="domain" description="ABC transporter" evidence="12">
    <location>
        <begin position="26"/>
        <end position="265"/>
    </location>
</feature>
<evidence type="ECO:0000256" key="10">
    <source>
        <dbReference type="ARBA" id="ARBA00022970"/>
    </source>
</evidence>
<protein>
    <recommendedName>
        <fullName evidence="4">Cell division ATP-binding protein FtsE</fullName>
    </recommendedName>
</protein>
<dbReference type="InterPro" id="IPR003439">
    <property type="entry name" value="ABC_transporter-like_ATP-bd"/>
</dbReference>
<dbReference type="SUPFAM" id="SSF55021">
    <property type="entry name" value="ACT-like"/>
    <property type="match status" value="1"/>
</dbReference>
<keyword evidence="8 13" id="KW-0067">ATP-binding</keyword>
<reference evidence="14" key="1">
    <citation type="submission" date="2010-03" db="EMBL/GenBank/DDBJ databases">
        <title>Complete sequence of Mobiluncus curtisii ATCC 43063.</title>
        <authorList>
            <person name="Muzny D."/>
            <person name="Qin X."/>
            <person name="Deng J."/>
            <person name="Jiang H."/>
            <person name="Liu Y."/>
            <person name="Qu J."/>
            <person name="Song X.-Z."/>
            <person name="Zhang L."/>
            <person name="Thornton R."/>
            <person name="Coyle M."/>
            <person name="Francisco L."/>
            <person name="Jackson L."/>
            <person name="Javaid M."/>
            <person name="Korchina V."/>
            <person name="Kovar C."/>
            <person name="Mata R."/>
            <person name="Mathew T."/>
            <person name="Ngo R."/>
            <person name="Nguyen L."/>
            <person name="Nguyen N."/>
            <person name="Okwuonu G."/>
            <person name="Ongeri F."/>
            <person name="Pham C."/>
            <person name="Simmons D."/>
            <person name="Wilczek-Boney K."/>
            <person name="Hale W."/>
            <person name="Jakkamsetti A."/>
            <person name="Pham P."/>
            <person name="Ruth R."/>
            <person name="San Lucas F."/>
            <person name="Warren J."/>
            <person name="Zhang J."/>
            <person name="Zhao Z."/>
            <person name="Zhou C."/>
            <person name="Zhu D."/>
            <person name="Lee S."/>
            <person name="Bess C."/>
            <person name="Blankenburg K."/>
            <person name="Forbes L."/>
            <person name="Fu Q."/>
            <person name="Gubbala S."/>
            <person name="Hirani K."/>
            <person name="Jayaseelan J.C."/>
            <person name="Lara F."/>
            <person name="Munidasa M."/>
            <person name="Palculict T."/>
            <person name="Patil S."/>
            <person name="Pu L.-L."/>
            <person name="Saada N."/>
            <person name="Tang L."/>
            <person name="Weissenberger G."/>
            <person name="Zhu Y."/>
            <person name="Hemphill L."/>
            <person name="Shang Y."/>
            <person name="Youmans B."/>
            <person name="Ayvaz T."/>
            <person name="Ross M."/>
            <person name="Santibanez J."/>
            <person name="Aqrawi P."/>
            <person name="Gross S."/>
            <person name="Joshi V."/>
            <person name="Fowler G."/>
            <person name="Nazareth L."/>
            <person name="Reid J."/>
            <person name="Worley K."/>
            <person name="Petrosino J."/>
            <person name="Highlander S."/>
            <person name="Gibbs R."/>
            <person name="Gibbs R."/>
        </authorList>
    </citation>
    <scope>NUCLEOTIDE SEQUENCE [LARGE SCALE GENOMIC DNA]</scope>
    <source>
        <strain evidence="14">ATCC 19194</strain>
    </source>
</reference>
<dbReference type="FunFam" id="3.40.50.300:FF:000056">
    <property type="entry name" value="Cell division ATP-binding protein FtsE"/>
    <property type="match status" value="1"/>
</dbReference>
<dbReference type="InterPro" id="IPR041701">
    <property type="entry name" value="MetN_ABC"/>
</dbReference>
<keyword evidence="11" id="KW-0472">Membrane</keyword>